<evidence type="ECO:0000256" key="1">
    <source>
        <dbReference type="SAM" id="MobiDB-lite"/>
    </source>
</evidence>
<evidence type="ECO:0000313" key="5">
    <source>
        <dbReference type="Proteomes" id="UP001057455"/>
    </source>
</evidence>
<name>A0A9W5T8B3_BABOV</name>
<evidence type="ECO:0000313" key="3">
    <source>
        <dbReference type="EMBL" id="GFE53269.1"/>
    </source>
</evidence>
<organism evidence="3 5">
    <name type="scientific">Babesia ovis</name>
    <dbReference type="NCBI Taxonomy" id="5869"/>
    <lineage>
        <taxon>Eukaryota</taxon>
        <taxon>Sar</taxon>
        <taxon>Alveolata</taxon>
        <taxon>Apicomplexa</taxon>
        <taxon>Aconoidasida</taxon>
        <taxon>Piroplasmida</taxon>
        <taxon>Babesiidae</taxon>
        <taxon>Babesia</taxon>
    </lineage>
</organism>
<proteinExistence type="predicted"/>
<evidence type="ECO:0000313" key="4">
    <source>
        <dbReference type="EMBL" id="GFE53271.1"/>
    </source>
</evidence>
<dbReference type="EMBL" id="BLIY01000006">
    <property type="protein sequence ID" value="GFE53269.1"/>
    <property type="molecule type" value="Genomic_DNA"/>
</dbReference>
<dbReference type="OrthoDB" id="367039at2759"/>
<dbReference type="Pfam" id="PF23528">
    <property type="entry name" value="Microp_apicomplexa_15"/>
    <property type="match status" value="2"/>
</dbReference>
<keyword evidence="5" id="KW-1185">Reference proteome</keyword>
<feature type="domain" description="Microprotein" evidence="2">
    <location>
        <begin position="139"/>
        <end position="201"/>
    </location>
</feature>
<dbReference type="EMBL" id="BLIY01000006">
    <property type="protein sequence ID" value="GFE53271.1"/>
    <property type="molecule type" value="Genomic_DNA"/>
</dbReference>
<comment type="caution">
    <text evidence="3">The sequence shown here is derived from an EMBL/GenBank/DDBJ whole genome shotgun (WGS) entry which is preliminary data.</text>
</comment>
<dbReference type="AlphaFoldDB" id="A0A9W5T8B3"/>
<gene>
    <name evidence="3" type="ORF">BaOVIS_006730</name>
    <name evidence="4" type="ORF">BaOVIS_006750</name>
</gene>
<reference evidence="3" key="1">
    <citation type="submission" date="2019-12" db="EMBL/GenBank/DDBJ databases">
        <title>Genome sequence of Babesia ovis.</title>
        <authorList>
            <person name="Yamagishi J."/>
            <person name="Sevinc F."/>
            <person name="Xuan X."/>
        </authorList>
    </citation>
    <scope>NUCLEOTIDE SEQUENCE</scope>
    <source>
        <strain evidence="3">Selcuk</strain>
    </source>
</reference>
<dbReference type="Proteomes" id="UP001057455">
    <property type="component" value="Unassembled WGS sequence"/>
</dbReference>
<feature type="region of interest" description="Disordered" evidence="1">
    <location>
        <begin position="328"/>
        <end position="357"/>
    </location>
</feature>
<protein>
    <submittedName>
        <fullName evidence="3">Spherical body protein 2 truncated copy 12, putative</fullName>
    </submittedName>
</protein>
<evidence type="ECO:0000259" key="2">
    <source>
        <dbReference type="Pfam" id="PF23528"/>
    </source>
</evidence>
<feature type="compositionally biased region" description="Basic and acidic residues" evidence="1">
    <location>
        <begin position="343"/>
        <end position="357"/>
    </location>
</feature>
<dbReference type="InterPro" id="IPR056354">
    <property type="entry name" value="Microp_dom_apicomplexa_5"/>
</dbReference>
<accession>A0A9W5T8B3</accession>
<sequence>MSKQFASSSKLNLSVESRGNGFRKVAKWALGIAAVISATNGIVEAKDEEMPRKVTVERNPNDVVIVTSRGKKYTNQDIEDLIDKKVYLTTWMKHSKDDRKEHVISCELNRRRRNMINAINKFDELVNELPESLANKLVEYPTKAHLTKELTDEIDAYFEKKRLTDAIKTLPEELAQEVANYESMDEIPDDIKDQVDWHLANHRFNGLLERISEELAMEVAKYHSHREIPLKLVEKINADLRKKEFSEFIKRLPTDLAQQAEQYSSFDELPQELGDAIHAHSYKEYFEKILKDLPEDLAQQARKYPTIDDIPEDLLAKMESHLGFVLRHRGTDETTDGATDETNNSKKEDLSKKDSENKTGFWSNLFKSKS</sequence>
<feature type="domain" description="Microprotein" evidence="2">
    <location>
        <begin position="220"/>
        <end position="284"/>
    </location>
</feature>